<gene>
    <name evidence="9" type="ORF">F5I99_04245</name>
</gene>
<evidence type="ECO:0008006" key="11">
    <source>
        <dbReference type="Google" id="ProtNLM"/>
    </source>
</evidence>
<dbReference type="GO" id="GO:0031241">
    <property type="term" value="C:periplasmic side of cell outer membrane"/>
    <property type="evidence" value="ECO:0007669"/>
    <property type="project" value="TreeGrafter"/>
</dbReference>
<dbReference type="GO" id="GO:0009252">
    <property type="term" value="P:peptidoglycan biosynthetic process"/>
    <property type="evidence" value="ECO:0007669"/>
    <property type="project" value="UniProtKB-KW"/>
</dbReference>
<dbReference type="PROSITE" id="PS51257">
    <property type="entry name" value="PROKAR_LIPOPROTEIN"/>
    <property type="match status" value="1"/>
</dbReference>
<feature type="signal peptide" evidence="8">
    <location>
        <begin position="1"/>
        <end position="20"/>
    </location>
</feature>
<dbReference type="Gene3D" id="3.40.50.2300">
    <property type="match status" value="2"/>
</dbReference>
<dbReference type="InterPro" id="IPR028082">
    <property type="entry name" value="Peripla_BP_I"/>
</dbReference>
<keyword evidence="7" id="KW-0449">Lipoprotein</keyword>
<feature type="chain" id="PRO_5023887129" description="Penicillin-binding protein activator" evidence="8">
    <location>
        <begin position="21"/>
        <end position="599"/>
    </location>
</feature>
<dbReference type="AlphaFoldDB" id="A0A5J6LC30"/>
<evidence type="ECO:0000313" key="10">
    <source>
        <dbReference type="Proteomes" id="UP000325606"/>
    </source>
</evidence>
<evidence type="ECO:0000256" key="6">
    <source>
        <dbReference type="ARBA" id="ARBA00023237"/>
    </source>
</evidence>
<evidence type="ECO:0000256" key="3">
    <source>
        <dbReference type="ARBA" id="ARBA00022984"/>
    </source>
</evidence>
<keyword evidence="10" id="KW-1185">Reference proteome</keyword>
<evidence type="ECO:0000256" key="5">
    <source>
        <dbReference type="ARBA" id="ARBA00023139"/>
    </source>
</evidence>
<name>A0A5J6LC30_9GAMM</name>
<proteinExistence type="predicted"/>
<evidence type="ECO:0000256" key="1">
    <source>
        <dbReference type="ARBA" id="ARBA00022729"/>
    </source>
</evidence>
<dbReference type="Pfam" id="PF04348">
    <property type="entry name" value="LppC"/>
    <property type="match status" value="1"/>
</dbReference>
<evidence type="ECO:0000313" key="9">
    <source>
        <dbReference type="EMBL" id="QEW05762.1"/>
    </source>
</evidence>
<organism evidence="9 10">
    <name type="scientific">Nitrincola iocasae</name>
    <dbReference type="NCBI Taxonomy" id="2614693"/>
    <lineage>
        <taxon>Bacteria</taxon>
        <taxon>Pseudomonadati</taxon>
        <taxon>Pseudomonadota</taxon>
        <taxon>Gammaproteobacteria</taxon>
        <taxon>Oceanospirillales</taxon>
        <taxon>Oceanospirillaceae</taxon>
        <taxon>Nitrincola</taxon>
    </lineage>
</organism>
<protein>
    <recommendedName>
        <fullName evidence="11">Penicillin-binding protein activator</fullName>
    </recommendedName>
</protein>
<dbReference type="GO" id="GO:0030234">
    <property type="term" value="F:enzyme regulator activity"/>
    <property type="evidence" value="ECO:0007669"/>
    <property type="project" value="TreeGrafter"/>
</dbReference>
<dbReference type="Proteomes" id="UP000325606">
    <property type="component" value="Chromosome"/>
</dbReference>
<accession>A0A5J6LC30</accession>
<sequence>MTKQLGLLLCLILTLLLLSACGTRPTTTLPSVADNADVQQLLTSAQRAGPEQAATLKLEAARLLVDDQQIDTAASILESIDKRRLPPQLGLDVASLQAKLSLQSNSPDRALGYLDFRLLPPQLTSEQVIQLNQLRAEAFAQQENYINAARELISASQMTTEQHIRQSLHTQIWSLLISASNAQLNSAAENRGNNYLDQGWFERALAIQGITDFSEQQEKLFDWQLLWEQHPAAELPPQDPNALIATELSPIQLPSAGIQRTALLLPMTGELANIASIITEGYVTAMQAAGSTDAELVLLDSTEIHTPEQLFYSARTQGANFIVGPLDRNFVNQLADYPEHPITILALNPALEGSNPPLQLDLSSDHEAHALVQKAVEMGYLNAMIIHSDTRSGQRFEQLIREEYEQRGGFISASLNFNATQSNSEQIKQLLLQDPEIARTMPNRSRSGMSVNVSHETDVIFMATEAADARLIRPMLMYHFAGAIPVMATSQVYEGNASASRDTDLNGITFVDLPWRIAEPSPTRLTLLELRDNADTDLGKLYALGADAYLISQNLPLLLTQGGILSGETGNLQLGPNRRLIRALAWAEFVNGEPQLITE</sequence>
<keyword evidence="2" id="KW-0133">Cell shape</keyword>
<dbReference type="GO" id="GO:0008360">
    <property type="term" value="P:regulation of cell shape"/>
    <property type="evidence" value="ECO:0007669"/>
    <property type="project" value="UniProtKB-KW"/>
</dbReference>
<dbReference type="EMBL" id="CP044222">
    <property type="protein sequence ID" value="QEW05762.1"/>
    <property type="molecule type" value="Genomic_DNA"/>
</dbReference>
<keyword evidence="4" id="KW-0472">Membrane</keyword>
<dbReference type="RefSeq" id="WP_151053806.1">
    <property type="nucleotide sequence ID" value="NZ_CP044222.1"/>
</dbReference>
<keyword evidence="5" id="KW-0564">Palmitate</keyword>
<dbReference type="SUPFAM" id="SSF53822">
    <property type="entry name" value="Periplasmic binding protein-like I"/>
    <property type="match status" value="1"/>
</dbReference>
<dbReference type="InterPro" id="IPR007443">
    <property type="entry name" value="LpoA"/>
</dbReference>
<dbReference type="KEGG" id="nik:F5I99_04245"/>
<reference evidence="9 10" key="1">
    <citation type="submission" date="2019-09" db="EMBL/GenBank/DDBJ databases">
        <title>Nitrincola iocasae sp. nov., a bacterium isolated from the sediment collected at a cold seep field in South China Sea.</title>
        <authorList>
            <person name="Zhang H."/>
            <person name="Wang H."/>
            <person name="Li C."/>
        </authorList>
    </citation>
    <scope>NUCLEOTIDE SEQUENCE [LARGE SCALE GENOMIC DNA]</scope>
    <source>
        <strain evidence="9 10">KXZD1103</strain>
    </source>
</reference>
<dbReference type="Gene3D" id="1.25.40.10">
    <property type="entry name" value="Tetratricopeptide repeat domain"/>
    <property type="match status" value="1"/>
</dbReference>
<keyword evidence="3" id="KW-0573">Peptidoglycan synthesis</keyword>
<evidence type="ECO:0000256" key="7">
    <source>
        <dbReference type="ARBA" id="ARBA00023288"/>
    </source>
</evidence>
<dbReference type="PANTHER" id="PTHR38038">
    <property type="entry name" value="PENICILLIN-BINDING PROTEIN ACTIVATOR LPOA"/>
    <property type="match status" value="1"/>
</dbReference>
<evidence type="ECO:0000256" key="8">
    <source>
        <dbReference type="SAM" id="SignalP"/>
    </source>
</evidence>
<dbReference type="CDD" id="cd06339">
    <property type="entry name" value="PBP1_YraM_LppC_lipoprotein-like"/>
    <property type="match status" value="1"/>
</dbReference>
<dbReference type="PANTHER" id="PTHR38038:SF1">
    <property type="entry name" value="PENICILLIN-BINDING PROTEIN ACTIVATOR LPOA"/>
    <property type="match status" value="1"/>
</dbReference>
<keyword evidence="6" id="KW-0998">Cell outer membrane</keyword>
<evidence type="ECO:0000256" key="4">
    <source>
        <dbReference type="ARBA" id="ARBA00023136"/>
    </source>
</evidence>
<evidence type="ECO:0000256" key="2">
    <source>
        <dbReference type="ARBA" id="ARBA00022960"/>
    </source>
</evidence>
<keyword evidence="1 8" id="KW-0732">Signal</keyword>
<dbReference type="Gene3D" id="1.25.40.650">
    <property type="match status" value="1"/>
</dbReference>
<dbReference type="InterPro" id="IPR011990">
    <property type="entry name" value="TPR-like_helical_dom_sf"/>
</dbReference>